<reference evidence="1" key="1">
    <citation type="journal article" date="2020" name="Stud. Mycol.">
        <title>101 Dothideomycetes genomes: a test case for predicting lifestyles and emergence of pathogens.</title>
        <authorList>
            <person name="Haridas S."/>
            <person name="Albert R."/>
            <person name="Binder M."/>
            <person name="Bloem J."/>
            <person name="Labutti K."/>
            <person name="Salamov A."/>
            <person name="Andreopoulos B."/>
            <person name="Baker S."/>
            <person name="Barry K."/>
            <person name="Bills G."/>
            <person name="Bluhm B."/>
            <person name="Cannon C."/>
            <person name="Castanera R."/>
            <person name="Culley D."/>
            <person name="Daum C."/>
            <person name="Ezra D."/>
            <person name="Gonzalez J."/>
            <person name="Henrissat B."/>
            <person name="Kuo A."/>
            <person name="Liang C."/>
            <person name="Lipzen A."/>
            <person name="Lutzoni F."/>
            <person name="Magnuson J."/>
            <person name="Mondo S."/>
            <person name="Nolan M."/>
            <person name="Ohm R."/>
            <person name="Pangilinan J."/>
            <person name="Park H.-J."/>
            <person name="Ramirez L."/>
            <person name="Alfaro M."/>
            <person name="Sun H."/>
            <person name="Tritt A."/>
            <person name="Yoshinaga Y."/>
            <person name="Zwiers L.-H."/>
            <person name="Turgeon B."/>
            <person name="Goodwin S."/>
            <person name="Spatafora J."/>
            <person name="Crous P."/>
            <person name="Grigoriev I."/>
        </authorList>
    </citation>
    <scope>NUCLEOTIDE SEQUENCE</scope>
    <source>
        <strain evidence="1">CBS 675.92</strain>
    </source>
</reference>
<dbReference type="AlphaFoldDB" id="A0A6A5TYV2"/>
<dbReference type="OrthoDB" id="2679825at2759"/>
<evidence type="ECO:0000313" key="2">
    <source>
        <dbReference type="Proteomes" id="UP000800035"/>
    </source>
</evidence>
<protein>
    <submittedName>
        <fullName evidence="1">Uncharacterized protein</fullName>
    </submittedName>
</protein>
<accession>A0A6A5TYV2</accession>
<sequence length="145" mass="16500">MPQSATKHDVKNALQNPFADDLLATQPWRYDRDSIEDVQTEQDLLVRVIIGKVVTVVEEIDAVLAAIPVESVGLREFNDEMWMEAAIEELKKKEAVKGLVTWKAMKGVAVDYVEMKKRIGRWDTEWEGEKRVPMLDLMTGEEVVG</sequence>
<gene>
    <name evidence="1" type="ORF">CC80DRAFT_491167</name>
</gene>
<dbReference type="InterPro" id="IPR054208">
    <property type="entry name" value="DUF6914"/>
</dbReference>
<dbReference type="Proteomes" id="UP000800035">
    <property type="component" value="Unassembled WGS sequence"/>
</dbReference>
<name>A0A6A5TYV2_9PLEO</name>
<proteinExistence type="predicted"/>
<evidence type="ECO:0000313" key="1">
    <source>
        <dbReference type="EMBL" id="KAF1957811.1"/>
    </source>
</evidence>
<dbReference type="EMBL" id="ML976988">
    <property type="protein sequence ID" value="KAF1957811.1"/>
    <property type="molecule type" value="Genomic_DNA"/>
</dbReference>
<dbReference type="Pfam" id="PF21858">
    <property type="entry name" value="DUF6914"/>
    <property type="match status" value="1"/>
</dbReference>
<organism evidence="1 2">
    <name type="scientific">Byssothecium circinans</name>
    <dbReference type="NCBI Taxonomy" id="147558"/>
    <lineage>
        <taxon>Eukaryota</taxon>
        <taxon>Fungi</taxon>
        <taxon>Dikarya</taxon>
        <taxon>Ascomycota</taxon>
        <taxon>Pezizomycotina</taxon>
        <taxon>Dothideomycetes</taxon>
        <taxon>Pleosporomycetidae</taxon>
        <taxon>Pleosporales</taxon>
        <taxon>Massarineae</taxon>
        <taxon>Massarinaceae</taxon>
        <taxon>Byssothecium</taxon>
    </lineage>
</organism>
<keyword evidence="2" id="KW-1185">Reference proteome</keyword>